<dbReference type="EMBL" id="VWOJ01000001">
    <property type="protein sequence ID" value="KAA5804940.1"/>
    <property type="molecule type" value="Genomic_DNA"/>
</dbReference>
<name>A0A5M6ZKU6_9PROT</name>
<reference evidence="9 10" key="1">
    <citation type="submission" date="2019-09" db="EMBL/GenBank/DDBJ databases">
        <authorList>
            <person name="Kevbrin V."/>
            <person name="Grouzdev D.S."/>
        </authorList>
    </citation>
    <scope>NUCLEOTIDE SEQUENCE [LARGE SCALE GENOMIC DNA]</scope>
    <source>
        <strain evidence="9 10">G-192</strain>
    </source>
</reference>
<dbReference type="PIRSF" id="PIRSF001430">
    <property type="entry name" value="tRNA_psdUrid_synth"/>
    <property type="match status" value="1"/>
</dbReference>
<keyword evidence="10" id="KW-1185">Reference proteome</keyword>
<keyword evidence="3 4" id="KW-0413">Isomerase</keyword>
<dbReference type="NCBIfam" id="TIGR00071">
    <property type="entry name" value="hisT_truA"/>
    <property type="match status" value="1"/>
</dbReference>
<proteinExistence type="inferred from homology"/>
<accession>A0A5M6ZKU6</accession>
<evidence type="ECO:0000313" key="10">
    <source>
        <dbReference type="Proteomes" id="UP000325122"/>
    </source>
</evidence>
<dbReference type="GO" id="GO:0031119">
    <property type="term" value="P:tRNA pseudouridine synthesis"/>
    <property type="evidence" value="ECO:0007669"/>
    <property type="project" value="UniProtKB-UniRule"/>
</dbReference>
<evidence type="ECO:0000313" key="9">
    <source>
        <dbReference type="EMBL" id="KAA5804940.1"/>
    </source>
</evidence>
<protein>
    <recommendedName>
        <fullName evidence="4">tRNA pseudouridine synthase A</fullName>
        <ecNumber evidence="4">5.4.99.12</ecNumber>
    </recommendedName>
    <alternativeName>
        <fullName evidence="4">tRNA pseudouridine(38-40) synthase</fullName>
    </alternativeName>
    <alternativeName>
        <fullName evidence="4">tRNA pseudouridylate synthase I</fullName>
    </alternativeName>
    <alternativeName>
        <fullName evidence="4">tRNA-uridine isomerase I</fullName>
    </alternativeName>
</protein>
<dbReference type="HAMAP" id="MF_00171">
    <property type="entry name" value="TruA"/>
    <property type="match status" value="1"/>
</dbReference>
<dbReference type="InterPro" id="IPR020094">
    <property type="entry name" value="TruA/RsuA/RluB/E/F_N"/>
</dbReference>
<evidence type="ECO:0000256" key="3">
    <source>
        <dbReference type="ARBA" id="ARBA00023235"/>
    </source>
</evidence>
<dbReference type="InterPro" id="IPR020103">
    <property type="entry name" value="PsdUridine_synth_cat_dom_sf"/>
</dbReference>
<evidence type="ECO:0000256" key="7">
    <source>
        <dbReference type="RuleBase" id="RU003792"/>
    </source>
</evidence>
<dbReference type="InterPro" id="IPR020097">
    <property type="entry name" value="PsdUridine_synth_TruA_a/b_dom"/>
</dbReference>
<dbReference type="AlphaFoldDB" id="A0A5M6ZKU6"/>
<sequence>MPRYHLTIEYDGRPFVGWQRQDNGPSVQAALERAAAALDGAPRDVYGAGRTDSGVHALAQSAHVDLVKNLPEDTVRDALNHHLRPDPVAVLSVRRVDEGFHARFSAVKRGYVYRMIARRAPLALDAGLAWRVPRPLDAAAMHAAAQALVGTHDFTTFRDAQCQADSPVKSIDAITVREVGGEVRLTVEAISFLHRQVRSITGSLVEVGSGKWTPGDFADALKAADRTRCGPVAPPDGLYLAFVRYP</sequence>
<comment type="function">
    <text evidence="4">Formation of pseudouridine at positions 38, 39 and 40 in the anticodon stem and loop of transfer RNAs.</text>
</comment>
<dbReference type="CDD" id="cd02570">
    <property type="entry name" value="PseudoU_synth_EcTruA"/>
    <property type="match status" value="1"/>
</dbReference>
<dbReference type="InterPro" id="IPR001406">
    <property type="entry name" value="PsdUridine_synth_TruA"/>
</dbReference>
<dbReference type="Pfam" id="PF01416">
    <property type="entry name" value="PseudoU_synth_1"/>
    <property type="match status" value="2"/>
</dbReference>
<comment type="subunit">
    <text evidence="4">Homodimer.</text>
</comment>
<evidence type="ECO:0000256" key="2">
    <source>
        <dbReference type="ARBA" id="ARBA00022694"/>
    </source>
</evidence>
<evidence type="ECO:0000256" key="1">
    <source>
        <dbReference type="ARBA" id="ARBA00009375"/>
    </source>
</evidence>
<comment type="catalytic activity">
    <reaction evidence="4 7">
        <text>uridine(38/39/40) in tRNA = pseudouridine(38/39/40) in tRNA</text>
        <dbReference type="Rhea" id="RHEA:22376"/>
        <dbReference type="Rhea" id="RHEA-COMP:10085"/>
        <dbReference type="Rhea" id="RHEA-COMP:10087"/>
        <dbReference type="ChEBI" id="CHEBI:65314"/>
        <dbReference type="ChEBI" id="CHEBI:65315"/>
        <dbReference type="EC" id="5.4.99.12"/>
    </reaction>
</comment>
<feature type="active site" description="Nucleophile" evidence="4 5">
    <location>
        <position position="52"/>
    </location>
</feature>
<comment type="similarity">
    <text evidence="1 4 7">Belongs to the tRNA pseudouridine synthase TruA family.</text>
</comment>
<dbReference type="Gene3D" id="3.30.70.580">
    <property type="entry name" value="Pseudouridine synthase I, catalytic domain, N-terminal subdomain"/>
    <property type="match status" value="1"/>
</dbReference>
<dbReference type="PANTHER" id="PTHR11142">
    <property type="entry name" value="PSEUDOURIDYLATE SYNTHASE"/>
    <property type="match status" value="1"/>
</dbReference>
<comment type="caution">
    <text evidence="4">Lacks conserved residue(s) required for the propagation of feature annotation.</text>
</comment>
<keyword evidence="2 4" id="KW-0819">tRNA processing</keyword>
<evidence type="ECO:0000259" key="8">
    <source>
        <dbReference type="Pfam" id="PF01416"/>
    </source>
</evidence>
<dbReference type="GO" id="GO:0003723">
    <property type="term" value="F:RNA binding"/>
    <property type="evidence" value="ECO:0007669"/>
    <property type="project" value="InterPro"/>
</dbReference>
<evidence type="ECO:0000256" key="6">
    <source>
        <dbReference type="PIRSR" id="PIRSR001430-2"/>
    </source>
</evidence>
<dbReference type="Proteomes" id="UP000325122">
    <property type="component" value="Unassembled WGS sequence"/>
</dbReference>
<evidence type="ECO:0000256" key="5">
    <source>
        <dbReference type="PIRSR" id="PIRSR001430-1"/>
    </source>
</evidence>
<evidence type="ECO:0000256" key="4">
    <source>
        <dbReference type="HAMAP-Rule" id="MF_00171"/>
    </source>
</evidence>
<feature type="domain" description="Pseudouridine synthase I TruA alpha/beta" evidence="8">
    <location>
        <begin position="144"/>
        <end position="246"/>
    </location>
</feature>
<dbReference type="SUPFAM" id="SSF55120">
    <property type="entry name" value="Pseudouridine synthase"/>
    <property type="match status" value="1"/>
</dbReference>
<comment type="caution">
    <text evidence="9">The sequence shown here is derived from an EMBL/GenBank/DDBJ whole genome shotgun (WGS) entry which is preliminary data.</text>
</comment>
<feature type="domain" description="Pseudouridine synthase I TruA alpha/beta" evidence="8">
    <location>
        <begin position="8"/>
        <end position="104"/>
    </location>
</feature>
<dbReference type="FunFam" id="3.30.70.580:FF:000001">
    <property type="entry name" value="tRNA pseudouridine synthase A"/>
    <property type="match status" value="1"/>
</dbReference>
<dbReference type="InterPro" id="IPR020095">
    <property type="entry name" value="PsdUridine_synth_TruA_C"/>
</dbReference>
<feature type="binding site" evidence="4 6">
    <location>
        <position position="111"/>
    </location>
    <ligand>
        <name>substrate</name>
    </ligand>
</feature>
<dbReference type="Gene3D" id="3.30.70.660">
    <property type="entry name" value="Pseudouridine synthase I, catalytic domain, C-terminal subdomain"/>
    <property type="match status" value="1"/>
</dbReference>
<dbReference type="PANTHER" id="PTHR11142:SF0">
    <property type="entry name" value="TRNA PSEUDOURIDINE SYNTHASE-LIKE 1"/>
    <property type="match status" value="1"/>
</dbReference>
<dbReference type="RefSeq" id="WP_150021971.1">
    <property type="nucleotide sequence ID" value="NZ_VWOJ01000001.1"/>
</dbReference>
<dbReference type="EC" id="5.4.99.12" evidence="4"/>
<dbReference type="GO" id="GO:0160147">
    <property type="term" value="F:tRNA pseudouridine(38-40) synthase activity"/>
    <property type="evidence" value="ECO:0007669"/>
    <property type="project" value="UniProtKB-EC"/>
</dbReference>
<organism evidence="9 10">
    <name type="scientific">Alkalicaulis satelles</name>
    <dbReference type="NCBI Taxonomy" id="2609175"/>
    <lineage>
        <taxon>Bacteria</taxon>
        <taxon>Pseudomonadati</taxon>
        <taxon>Pseudomonadota</taxon>
        <taxon>Alphaproteobacteria</taxon>
        <taxon>Maricaulales</taxon>
        <taxon>Maricaulaceae</taxon>
        <taxon>Alkalicaulis</taxon>
    </lineage>
</organism>
<gene>
    <name evidence="4 9" type="primary">truA</name>
    <name evidence="9" type="ORF">F1654_02795</name>
</gene>